<evidence type="ECO:0000256" key="8">
    <source>
        <dbReference type="ARBA" id="ARBA00023211"/>
    </source>
</evidence>
<dbReference type="EMBL" id="JALJOU010000060">
    <property type="protein sequence ID" value="KAK9827257.1"/>
    <property type="molecule type" value="Genomic_DNA"/>
</dbReference>
<protein>
    <recommendedName>
        <fullName evidence="3">protein-serine/threonine phosphatase</fullName>
        <ecNumber evidence="3">3.1.3.16</ecNumber>
    </recommendedName>
</protein>
<dbReference type="PROSITE" id="PS01032">
    <property type="entry name" value="PPM_1"/>
    <property type="match status" value="1"/>
</dbReference>
<comment type="caution">
    <text evidence="12">The sequence shown here is derived from an EMBL/GenBank/DDBJ whole genome shotgun (WGS) entry which is preliminary data.</text>
</comment>
<dbReference type="InterPro" id="IPR004827">
    <property type="entry name" value="bZIP"/>
</dbReference>
<dbReference type="AlphaFoldDB" id="A0AAW1R0I4"/>
<evidence type="ECO:0000256" key="10">
    <source>
        <dbReference type="SAM" id="MobiDB-lite"/>
    </source>
</evidence>
<evidence type="ECO:0000256" key="7">
    <source>
        <dbReference type="ARBA" id="ARBA00022912"/>
    </source>
</evidence>
<dbReference type="CDD" id="cd14688">
    <property type="entry name" value="bZIP_YAP"/>
    <property type="match status" value="1"/>
</dbReference>
<keyword evidence="8" id="KW-0464">Manganese</keyword>
<comment type="cofactor">
    <cofactor evidence="1">
        <name>Mn(2+)</name>
        <dbReference type="ChEBI" id="CHEBI:29035"/>
    </cofactor>
</comment>
<dbReference type="GO" id="GO:0046872">
    <property type="term" value="F:metal ion binding"/>
    <property type="evidence" value="ECO:0007669"/>
    <property type="project" value="UniProtKB-KW"/>
</dbReference>
<evidence type="ECO:0000256" key="3">
    <source>
        <dbReference type="ARBA" id="ARBA00013081"/>
    </source>
</evidence>
<evidence type="ECO:0000256" key="5">
    <source>
        <dbReference type="ARBA" id="ARBA00022801"/>
    </source>
</evidence>
<gene>
    <name evidence="12" type="ORF">WJX81_004206</name>
</gene>
<feature type="region of interest" description="Disordered" evidence="10">
    <location>
        <begin position="388"/>
        <end position="421"/>
    </location>
</feature>
<dbReference type="PANTHER" id="PTHR47992">
    <property type="entry name" value="PROTEIN PHOSPHATASE"/>
    <property type="match status" value="1"/>
</dbReference>
<dbReference type="InterPro" id="IPR036457">
    <property type="entry name" value="PPM-type-like_dom_sf"/>
</dbReference>
<keyword evidence="7 9" id="KW-0904">Protein phosphatase</keyword>
<evidence type="ECO:0000256" key="1">
    <source>
        <dbReference type="ARBA" id="ARBA00001936"/>
    </source>
</evidence>
<organism evidence="12 13">
    <name type="scientific">Elliptochloris bilobata</name>
    <dbReference type="NCBI Taxonomy" id="381761"/>
    <lineage>
        <taxon>Eukaryota</taxon>
        <taxon>Viridiplantae</taxon>
        <taxon>Chlorophyta</taxon>
        <taxon>core chlorophytes</taxon>
        <taxon>Trebouxiophyceae</taxon>
        <taxon>Trebouxiophyceae incertae sedis</taxon>
        <taxon>Elliptochloris clade</taxon>
        <taxon>Elliptochloris</taxon>
    </lineage>
</organism>
<evidence type="ECO:0000313" key="13">
    <source>
        <dbReference type="Proteomes" id="UP001445335"/>
    </source>
</evidence>
<evidence type="ECO:0000256" key="6">
    <source>
        <dbReference type="ARBA" id="ARBA00022842"/>
    </source>
</evidence>
<dbReference type="PROSITE" id="PS51746">
    <property type="entry name" value="PPM_2"/>
    <property type="match status" value="1"/>
</dbReference>
<keyword evidence="13" id="KW-1185">Reference proteome</keyword>
<feature type="compositionally biased region" description="Basic and acidic residues" evidence="10">
    <location>
        <begin position="400"/>
        <end position="413"/>
    </location>
</feature>
<sequence>MGCSSSVPYSLFSFYAPEPKFPQVQGHKTKASDARDDAGNIKAAYGSTPKSWGFRESHTLAGIQGGAEDKQVLLCAVAPSQQTLASLCGEPAQALAASDVHCSAATATRAGREGSVLQRKANQDACLAMLRFQGHPGQSLFGVFDGHGPSGEKVSGFIRQHLPPVLGQLLALEAGDEAEALRRGFLEVHRRLVGGPIDSDLSGSTAVACLLRGARLTTAWAGDSRAVLARMHPDALPKRSGRPVAVPLTRDHEPCLAAEQRRIIMAGGRVERMRDERGLPVGPQRVWLAERGYPGLAMSRAIGDGLASLVGVTAEPECTAVDLTPGDRFLLLASDGVWGVLSCQAAVDIVAGCATAEQGANKLVSVALQKWLAEENGCSDDITAVVDGEDGEEFEGGGEGEGKTRSKMQEKNRRAQKRFRERQKTKFAELTSKLLPAPAQRSARAAAQKEQQRSQRRQSQPWRWLGRALRLTPDALKMMSPRDVIELYESYVEAMRTCLEEDSVEEEASPSGLRLAKLVYEISSVLARAVALNPVAMRRMHQHVNPPTPECLQENINISRHLAPLLGLSAAQAQKLVAVSAEYKRQMVDLVSQRSELHKGLCPPTPPRPHACQEELIRDFLLAHQDMDALKSNLRQEHWEVLNWMTKCFEITTPVQTARFMLGSHPRWFDYLSLSMVVAEELGLQPC</sequence>
<dbReference type="Pfam" id="PF00481">
    <property type="entry name" value="PP2C"/>
    <property type="match status" value="1"/>
</dbReference>
<dbReference type="Proteomes" id="UP001445335">
    <property type="component" value="Unassembled WGS sequence"/>
</dbReference>
<keyword evidence="5 9" id="KW-0378">Hydrolase</keyword>
<dbReference type="EC" id="3.1.3.16" evidence="3"/>
<evidence type="ECO:0000313" key="12">
    <source>
        <dbReference type="EMBL" id="KAK9827257.1"/>
    </source>
</evidence>
<dbReference type="GO" id="GO:0004722">
    <property type="term" value="F:protein serine/threonine phosphatase activity"/>
    <property type="evidence" value="ECO:0007669"/>
    <property type="project" value="UniProtKB-EC"/>
</dbReference>
<comment type="cofactor">
    <cofactor evidence="2">
        <name>Mg(2+)</name>
        <dbReference type="ChEBI" id="CHEBI:18420"/>
    </cofactor>
</comment>
<dbReference type="InterPro" id="IPR001932">
    <property type="entry name" value="PPM-type_phosphatase-like_dom"/>
</dbReference>
<comment type="similarity">
    <text evidence="9">Belongs to the PP2C family.</text>
</comment>
<dbReference type="CDD" id="cd00143">
    <property type="entry name" value="PP2Cc"/>
    <property type="match status" value="1"/>
</dbReference>
<proteinExistence type="inferred from homology"/>
<dbReference type="GO" id="GO:0003700">
    <property type="term" value="F:DNA-binding transcription factor activity"/>
    <property type="evidence" value="ECO:0007669"/>
    <property type="project" value="InterPro"/>
</dbReference>
<evidence type="ECO:0000259" key="11">
    <source>
        <dbReference type="PROSITE" id="PS51746"/>
    </source>
</evidence>
<dbReference type="InterPro" id="IPR015655">
    <property type="entry name" value="PP2C"/>
</dbReference>
<evidence type="ECO:0000256" key="4">
    <source>
        <dbReference type="ARBA" id="ARBA00022723"/>
    </source>
</evidence>
<reference evidence="12 13" key="1">
    <citation type="journal article" date="2024" name="Nat. Commun.">
        <title>Phylogenomics reveals the evolutionary origins of lichenization in chlorophyte algae.</title>
        <authorList>
            <person name="Puginier C."/>
            <person name="Libourel C."/>
            <person name="Otte J."/>
            <person name="Skaloud P."/>
            <person name="Haon M."/>
            <person name="Grisel S."/>
            <person name="Petersen M."/>
            <person name="Berrin J.G."/>
            <person name="Delaux P.M."/>
            <person name="Dal Grande F."/>
            <person name="Keller J."/>
        </authorList>
    </citation>
    <scope>NUCLEOTIDE SEQUENCE [LARGE SCALE GENOMIC DNA]</scope>
    <source>
        <strain evidence="12 13">SAG 245.80</strain>
    </source>
</reference>
<dbReference type="InterPro" id="IPR000222">
    <property type="entry name" value="PP2C_BS"/>
</dbReference>
<feature type="region of interest" description="Disordered" evidence="10">
    <location>
        <begin position="438"/>
        <end position="461"/>
    </location>
</feature>
<feature type="domain" description="PPM-type phosphatase" evidence="11">
    <location>
        <begin position="101"/>
        <end position="389"/>
    </location>
</feature>
<dbReference type="SUPFAM" id="SSF81606">
    <property type="entry name" value="PP2C-like"/>
    <property type="match status" value="1"/>
</dbReference>
<keyword evidence="4" id="KW-0479">Metal-binding</keyword>
<feature type="compositionally biased region" description="Low complexity" evidence="10">
    <location>
        <begin position="438"/>
        <end position="449"/>
    </location>
</feature>
<feature type="compositionally biased region" description="Acidic residues" evidence="10">
    <location>
        <begin position="388"/>
        <end position="398"/>
    </location>
</feature>
<dbReference type="SMART" id="SM00332">
    <property type="entry name" value="PP2Cc"/>
    <property type="match status" value="1"/>
</dbReference>
<dbReference type="PROSITE" id="PS00036">
    <property type="entry name" value="BZIP_BASIC"/>
    <property type="match status" value="1"/>
</dbReference>
<name>A0AAW1R0I4_9CHLO</name>
<evidence type="ECO:0000256" key="2">
    <source>
        <dbReference type="ARBA" id="ARBA00001946"/>
    </source>
</evidence>
<dbReference type="Gene3D" id="3.60.40.10">
    <property type="entry name" value="PPM-type phosphatase domain"/>
    <property type="match status" value="1"/>
</dbReference>
<evidence type="ECO:0000256" key="9">
    <source>
        <dbReference type="RuleBase" id="RU003465"/>
    </source>
</evidence>
<accession>A0AAW1R0I4</accession>
<keyword evidence="6" id="KW-0460">Magnesium</keyword>